<evidence type="ECO:0000313" key="2">
    <source>
        <dbReference type="Proteomes" id="UP001299220"/>
    </source>
</evidence>
<dbReference type="EMBL" id="JAFBIT010000004">
    <property type="protein sequence ID" value="MCF2653312.1"/>
    <property type="molecule type" value="Genomic_DNA"/>
</dbReference>
<dbReference type="InterPro" id="IPR027417">
    <property type="entry name" value="P-loop_NTPase"/>
</dbReference>
<dbReference type="Proteomes" id="UP001299220">
    <property type="component" value="Unassembled WGS sequence"/>
</dbReference>
<dbReference type="SUPFAM" id="SSF52540">
    <property type="entry name" value="P-loop containing nucleoside triphosphate hydrolases"/>
    <property type="match status" value="1"/>
</dbReference>
<dbReference type="Pfam" id="PF13238">
    <property type="entry name" value="AAA_18"/>
    <property type="match status" value="1"/>
</dbReference>
<name>A0ABS9CT73_9FIRM</name>
<sequence length="220" mass="25826">MIFQDNVIKQYLKNVYFITGTPCGGKTTISRELAKRHHLLVYDIDEQFEKHQKISNSAFQPAMNRVFRDADEFFGRTVEEYKQWLLDNTREQLDFVLLDLICLSQNQIVLCDCHLTVEEAEKLTEPSRIVFLIKEPSNLIEGYCNRPDHQGFSDFINSTTDMEKAKATCNATLKSINEKRYQDIKNSDYFWVERSGNSTVDETVRRVERHFRFAEPHKSL</sequence>
<organism evidence="1 2">
    <name type="scientific">Anaeromassilibacillus senegalensis</name>
    <dbReference type="NCBI Taxonomy" id="1673717"/>
    <lineage>
        <taxon>Bacteria</taxon>
        <taxon>Bacillati</taxon>
        <taxon>Bacillota</taxon>
        <taxon>Clostridia</taxon>
        <taxon>Eubacteriales</taxon>
        <taxon>Acutalibacteraceae</taxon>
        <taxon>Anaeromassilibacillus</taxon>
    </lineage>
</organism>
<reference evidence="1 2" key="1">
    <citation type="submission" date="2020-12" db="EMBL/GenBank/DDBJ databases">
        <title>Whole genome sequences of gut porcine anaerobes.</title>
        <authorList>
            <person name="Kubasova T."/>
            <person name="Jahodarova E."/>
            <person name="Rychlik I."/>
        </authorList>
    </citation>
    <scope>NUCLEOTIDE SEQUENCE [LARGE SCALE GENOMIC DNA]</scope>
    <source>
        <strain evidence="1 2">An867</strain>
    </source>
</reference>
<comment type="caution">
    <text evidence="1">The sequence shown here is derived from an EMBL/GenBank/DDBJ whole genome shotgun (WGS) entry which is preliminary data.</text>
</comment>
<gene>
    <name evidence="1" type="ORF">JQM67_11955</name>
</gene>
<accession>A0ABS9CT73</accession>
<keyword evidence="2" id="KW-1185">Reference proteome</keyword>
<evidence type="ECO:0000313" key="1">
    <source>
        <dbReference type="EMBL" id="MCF2653312.1"/>
    </source>
</evidence>
<protein>
    <submittedName>
        <fullName evidence="1">AAA family ATPase</fullName>
    </submittedName>
</protein>
<dbReference type="Gene3D" id="3.40.50.300">
    <property type="entry name" value="P-loop containing nucleotide triphosphate hydrolases"/>
    <property type="match status" value="1"/>
</dbReference>
<proteinExistence type="predicted"/>
<dbReference type="RefSeq" id="WP_235324346.1">
    <property type="nucleotide sequence ID" value="NZ_JAFBIT010000004.1"/>
</dbReference>